<name>A0ABT8L258_9BACT</name>
<dbReference type="RefSeq" id="WP_346757167.1">
    <property type="nucleotide sequence ID" value="NZ_JAUJEB010000001.1"/>
</dbReference>
<dbReference type="PANTHER" id="PTHR33908">
    <property type="entry name" value="MANNOSYLTRANSFERASE YKCB-RELATED"/>
    <property type="match status" value="1"/>
</dbReference>
<feature type="transmembrane region" description="Helical" evidence="8">
    <location>
        <begin position="141"/>
        <end position="159"/>
    </location>
</feature>
<keyword evidence="5 8" id="KW-0812">Transmembrane</keyword>
<reference evidence="10" key="1">
    <citation type="submission" date="2023-06" db="EMBL/GenBank/DDBJ databases">
        <title>Genomic of Agaribacillus aureum.</title>
        <authorList>
            <person name="Wang G."/>
        </authorList>
    </citation>
    <scope>NUCLEOTIDE SEQUENCE</scope>
    <source>
        <strain evidence="10">BMA12</strain>
    </source>
</reference>
<dbReference type="InterPro" id="IPR038731">
    <property type="entry name" value="RgtA/B/C-like"/>
</dbReference>
<keyword evidence="11" id="KW-1185">Reference proteome</keyword>
<comment type="subcellular location">
    <subcellularLocation>
        <location evidence="1">Cell membrane</location>
        <topology evidence="1">Multi-pass membrane protein</topology>
    </subcellularLocation>
</comment>
<feature type="transmembrane region" description="Helical" evidence="8">
    <location>
        <begin position="12"/>
        <end position="30"/>
    </location>
</feature>
<feature type="transmembrane region" description="Helical" evidence="8">
    <location>
        <begin position="418"/>
        <end position="441"/>
    </location>
</feature>
<evidence type="ECO:0000256" key="5">
    <source>
        <dbReference type="ARBA" id="ARBA00022692"/>
    </source>
</evidence>
<organism evidence="10 11">
    <name type="scientific">Agaribacillus aureus</name>
    <dbReference type="NCBI Taxonomy" id="3051825"/>
    <lineage>
        <taxon>Bacteria</taxon>
        <taxon>Pseudomonadati</taxon>
        <taxon>Bacteroidota</taxon>
        <taxon>Cytophagia</taxon>
        <taxon>Cytophagales</taxon>
        <taxon>Splendidivirgaceae</taxon>
        <taxon>Agaribacillus</taxon>
    </lineage>
</organism>
<feature type="transmembrane region" description="Helical" evidence="8">
    <location>
        <begin position="322"/>
        <end position="340"/>
    </location>
</feature>
<evidence type="ECO:0000256" key="6">
    <source>
        <dbReference type="ARBA" id="ARBA00022989"/>
    </source>
</evidence>
<feature type="transmembrane region" description="Helical" evidence="8">
    <location>
        <begin position="265"/>
        <end position="287"/>
    </location>
</feature>
<keyword evidence="2" id="KW-1003">Cell membrane</keyword>
<keyword evidence="7 8" id="KW-0472">Membrane</keyword>
<evidence type="ECO:0000313" key="11">
    <source>
        <dbReference type="Proteomes" id="UP001172083"/>
    </source>
</evidence>
<comment type="caution">
    <text evidence="10">The sequence shown here is derived from an EMBL/GenBank/DDBJ whole genome shotgun (WGS) entry which is preliminary data.</text>
</comment>
<evidence type="ECO:0000256" key="4">
    <source>
        <dbReference type="ARBA" id="ARBA00022679"/>
    </source>
</evidence>
<proteinExistence type="predicted"/>
<dbReference type="PANTHER" id="PTHR33908:SF3">
    <property type="entry name" value="UNDECAPRENYL PHOSPHATE-ALPHA-4-AMINO-4-DEOXY-L-ARABINOSE ARABINOSYL TRANSFERASE"/>
    <property type="match status" value="1"/>
</dbReference>
<evidence type="ECO:0000256" key="3">
    <source>
        <dbReference type="ARBA" id="ARBA00022676"/>
    </source>
</evidence>
<feature type="domain" description="Glycosyltransferase RgtA/B/C/D-like" evidence="9">
    <location>
        <begin position="66"/>
        <end position="206"/>
    </location>
</feature>
<feature type="transmembrane region" description="Helical" evidence="8">
    <location>
        <begin position="179"/>
        <end position="198"/>
    </location>
</feature>
<accession>A0ABT8L258</accession>
<keyword evidence="6 8" id="KW-1133">Transmembrane helix</keyword>
<evidence type="ECO:0000256" key="2">
    <source>
        <dbReference type="ARBA" id="ARBA00022475"/>
    </source>
</evidence>
<dbReference type="InterPro" id="IPR050297">
    <property type="entry name" value="LipidA_mod_glycosyltrf_83"/>
</dbReference>
<feature type="transmembrane region" description="Helical" evidence="8">
    <location>
        <begin position="352"/>
        <end position="373"/>
    </location>
</feature>
<evidence type="ECO:0000256" key="1">
    <source>
        <dbReference type="ARBA" id="ARBA00004651"/>
    </source>
</evidence>
<keyword evidence="3" id="KW-0328">Glycosyltransferase</keyword>
<sequence length="573" mass="67325">MAGSYPDLKKITLMLTLALLVLVYFLHLGYNDIWNPNEGYYADAVREMYQRNNFLEFYFNDELRFNKPPLTYWSIAASVAVFGMNEFAIRFPMALMALLTIYFTFLTGKRLFGEKEGLLAAIVMALSLQFIVNARYSSPEIPLTCFFGLTMYLFIKGYLDRELKFLLLSYLSLGGTLLAKGYPYLIIIAAIIMLYILIECDFKLKEYWQRIKFLRLELGVPIVLIVGFSWPAYMYWLHGDLFFEVLNAETVDRALHYKSRGWSDLFFYIEISSWGFLPYSLAFFYALFFFIKNKRLKEIAFPLSWLIVMFVIFTVAKGKLPTYFIQAHMAMALITARCLAVKIPKNRADNIIRYITLWFPGLLISVLNIVLVVVFDINYMFLVVVLLPLLLWVALFREQSPFIRKLSSYFQVKEGLNWHYLKFFPFYSFLTSMVIFAAFILPQLESYRPYDQIKTAVDERDIDTEVSLWLEDQLLFNLPYYVKRKVLNEKSLQEIKSHARQSDRLLALVSEDHIGHFPTAQLLWSGWVYNKNSEAKFFRFVSGYLKTKQGDFSDYRRLCLIYMETSKNEISQH</sequence>
<evidence type="ECO:0000313" key="10">
    <source>
        <dbReference type="EMBL" id="MDN5211839.1"/>
    </source>
</evidence>
<gene>
    <name evidence="10" type="ORF">QQ020_07245</name>
</gene>
<feature type="transmembrane region" description="Helical" evidence="8">
    <location>
        <begin position="299"/>
        <end position="316"/>
    </location>
</feature>
<dbReference type="Pfam" id="PF13231">
    <property type="entry name" value="PMT_2"/>
    <property type="match status" value="1"/>
</dbReference>
<evidence type="ECO:0000256" key="8">
    <source>
        <dbReference type="SAM" id="Phobius"/>
    </source>
</evidence>
<feature type="transmembrane region" description="Helical" evidence="8">
    <location>
        <begin position="95"/>
        <end position="112"/>
    </location>
</feature>
<evidence type="ECO:0000259" key="9">
    <source>
        <dbReference type="Pfam" id="PF13231"/>
    </source>
</evidence>
<feature type="transmembrane region" description="Helical" evidence="8">
    <location>
        <begin position="218"/>
        <end position="236"/>
    </location>
</feature>
<evidence type="ECO:0000256" key="7">
    <source>
        <dbReference type="ARBA" id="ARBA00023136"/>
    </source>
</evidence>
<protein>
    <submittedName>
        <fullName evidence="10">Glycosyltransferase family 39 protein</fullName>
    </submittedName>
</protein>
<dbReference type="Proteomes" id="UP001172083">
    <property type="component" value="Unassembled WGS sequence"/>
</dbReference>
<keyword evidence="4" id="KW-0808">Transferase</keyword>
<dbReference type="EMBL" id="JAUJEB010000001">
    <property type="protein sequence ID" value="MDN5211839.1"/>
    <property type="molecule type" value="Genomic_DNA"/>
</dbReference>
<feature type="transmembrane region" description="Helical" evidence="8">
    <location>
        <begin position="379"/>
        <end position="397"/>
    </location>
</feature>